<dbReference type="CDD" id="cd00067">
    <property type="entry name" value="GAL4"/>
    <property type="match status" value="1"/>
</dbReference>
<dbReference type="PANTHER" id="PTHR37534">
    <property type="entry name" value="TRANSCRIPTIONAL ACTIVATOR PROTEIN UGA3"/>
    <property type="match status" value="1"/>
</dbReference>
<feature type="domain" description="Zn(2)-C6 fungal-type" evidence="7">
    <location>
        <begin position="16"/>
        <end position="45"/>
    </location>
</feature>
<dbReference type="GO" id="GO:0000976">
    <property type="term" value="F:transcription cis-regulatory region binding"/>
    <property type="evidence" value="ECO:0007669"/>
    <property type="project" value="TreeGrafter"/>
</dbReference>
<comment type="subcellular location">
    <subcellularLocation>
        <location evidence="1">Nucleus</location>
    </subcellularLocation>
</comment>
<dbReference type="Proteomes" id="UP001358417">
    <property type="component" value="Unassembled WGS sequence"/>
</dbReference>
<proteinExistence type="predicted"/>
<name>A0AAV9NSX6_9EURO</name>
<keyword evidence="3" id="KW-0238">DNA-binding</keyword>
<evidence type="ECO:0000256" key="3">
    <source>
        <dbReference type="ARBA" id="ARBA00023125"/>
    </source>
</evidence>
<keyword evidence="9" id="KW-1185">Reference proteome</keyword>
<organism evidence="8 9">
    <name type="scientific">Exophiala bonariae</name>
    <dbReference type="NCBI Taxonomy" id="1690606"/>
    <lineage>
        <taxon>Eukaryota</taxon>
        <taxon>Fungi</taxon>
        <taxon>Dikarya</taxon>
        <taxon>Ascomycota</taxon>
        <taxon>Pezizomycotina</taxon>
        <taxon>Eurotiomycetes</taxon>
        <taxon>Chaetothyriomycetidae</taxon>
        <taxon>Chaetothyriales</taxon>
        <taxon>Herpotrichiellaceae</taxon>
        <taxon>Exophiala</taxon>
    </lineage>
</organism>
<evidence type="ECO:0000259" key="7">
    <source>
        <dbReference type="PROSITE" id="PS50048"/>
    </source>
</evidence>
<evidence type="ECO:0000256" key="6">
    <source>
        <dbReference type="SAM" id="MobiDB-lite"/>
    </source>
</evidence>
<dbReference type="GO" id="GO:0008270">
    <property type="term" value="F:zinc ion binding"/>
    <property type="evidence" value="ECO:0007669"/>
    <property type="project" value="InterPro"/>
</dbReference>
<dbReference type="InterPro" id="IPR021858">
    <property type="entry name" value="Fun_TF"/>
</dbReference>
<comment type="caution">
    <text evidence="8">The sequence shown here is derived from an EMBL/GenBank/DDBJ whole genome shotgun (WGS) entry which is preliminary data.</text>
</comment>
<keyword evidence="2" id="KW-0805">Transcription regulation</keyword>
<dbReference type="AlphaFoldDB" id="A0AAV9NSX6"/>
<dbReference type="GeneID" id="89969128"/>
<evidence type="ECO:0000256" key="4">
    <source>
        <dbReference type="ARBA" id="ARBA00023163"/>
    </source>
</evidence>
<evidence type="ECO:0000256" key="5">
    <source>
        <dbReference type="ARBA" id="ARBA00023242"/>
    </source>
</evidence>
<dbReference type="EMBL" id="JAVRRD010000001">
    <property type="protein sequence ID" value="KAK5065071.1"/>
    <property type="molecule type" value="Genomic_DNA"/>
</dbReference>
<dbReference type="RefSeq" id="XP_064712395.1">
    <property type="nucleotide sequence ID" value="XM_064844535.1"/>
</dbReference>
<dbReference type="Gene3D" id="4.10.240.10">
    <property type="entry name" value="Zn(2)-C6 fungal-type DNA-binding domain"/>
    <property type="match status" value="1"/>
</dbReference>
<gene>
    <name evidence="8" type="ORF">LTR84_000906</name>
</gene>
<dbReference type="SUPFAM" id="SSF57701">
    <property type="entry name" value="Zn2/Cys6 DNA-binding domain"/>
    <property type="match status" value="1"/>
</dbReference>
<dbReference type="InterPro" id="IPR036864">
    <property type="entry name" value="Zn2-C6_fun-type_DNA-bd_sf"/>
</dbReference>
<dbReference type="PROSITE" id="PS00463">
    <property type="entry name" value="ZN2_CY6_FUNGAL_1"/>
    <property type="match status" value="1"/>
</dbReference>
<dbReference type="PANTHER" id="PTHR37534:SF9">
    <property type="entry name" value="ZN(II)2CYS6 TRANSCRIPTION FACTOR (EUROFUNG)"/>
    <property type="match status" value="1"/>
</dbReference>
<dbReference type="Pfam" id="PF11951">
    <property type="entry name" value="Fungal_trans_2"/>
    <property type="match status" value="1"/>
</dbReference>
<dbReference type="Pfam" id="PF00172">
    <property type="entry name" value="Zn_clus"/>
    <property type="match status" value="1"/>
</dbReference>
<dbReference type="PROSITE" id="PS50048">
    <property type="entry name" value="ZN2_CY6_FUNGAL_2"/>
    <property type="match status" value="1"/>
</dbReference>
<evidence type="ECO:0000256" key="2">
    <source>
        <dbReference type="ARBA" id="ARBA00023015"/>
    </source>
</evidence>
<dbReference type="GO" id="GO:0045944">
    <property type="term" value="P:positive regulation of transcription by RNA polymerase II"/>
    <property type="evidence" value="ECO:0007669"/>
    <property type="project" value="TreeGrafter"/>
</dbReference>
<reference evidence="8 9" key="1">
    <citation type="submission" date="2023-08" db="EMBL/GenBank/DDBJ databases">
        <title>Black Yeasts Isolated from many extreme environments.</title>
        <authorList>
            <person name="Coleine C."/>
            <person name="Stajich J.E."/>
            <person name="Selbmann L."/>
        </authorList>
    </citation>
    <scope>NUCLEOTIDE SEQUENCE [LARGE SCALE GENOMIC DNA]</scope>
    <source>
        <strain evidence="8 9">CCFEE 5792</strain>
    </source>
</reference>
<keyword evidence="4" id="KW-0804">Transcription</keyword>
<evidence type="ECO:0000313" key="8">
    <source>
        <dbReference type="EMBL" id="KAK5065071.1"/>
    </source>
</evidence>
<dbReference type="SMART" id="SM00066">
    <property type="entry name" value="GAL4"/>
    <property type="match status" value="1"/>
</dbReference>
<feature type="region of interest" description="Disordered" evidence="6">
    <location>
        <begin position="443"/>
        <end position="469"/>
    </location>
</feature>
<dbReference type="GO" id="GO:0000981">
    <property type="term" value="F:DNA-binding transcription factor activity, RNA polymerase II-specific"/>
    <property type="evidence" value="ECO:0007669"/>
    <property type="project" value="InterPro"/>
</dbReference>
<dbReference type="InterPro" id="IPR001138">
    <property type="entry name" value="Zn2Cys6_DnaBD"/>
</dbReference>
<sequence length="808" mass="89859">MDNTGSVDASGYADRACNSCRQRRVKCDKRLPGCQRCEKLGRPCTGYDLERKFLDEGVKVRKKYDGGFQTIPHAPREAALPVVPAPTLTSTTAPVTAPPGKSSPSFMSNILIDDRTTNVPHFNHSFNNGSPPYQSGAAPVLPSPHSLVATPPTTNRLLGPYPLANSDYPLFGLSPKYNLFTAQATPPESGPTTGNTLPPFQYNPGARLDQDYASNEHPTAKLIQGQLQYAPSEVSLDYSMNDDYFDLDIDEYYANGNNACGFIPGLPVIATDAAEPETEEDFLASDYASVSGSSEGRRKRTEYSQKYLNERATELTCLTRHFVQAISPWMDLFDLDTYFSRIVPVKAVQNVMLRSAMAAVAANQIGQLMANKTPRDGLAHLFPIIGADDSATQPKDWFYKAANYYDRGISYLRIFLQRWLNNPGNDLTGLTGHASRYNTMRALSESSATGPDNRKSSVSNKRRRLLQEQSSGGDMEALLAAISVLSLYETLDSSTNDWSQHLDGFKALLETKILPQAVSAPHPRGDPYISMKAGRAAFWNFARADYLAAYVHRTRTRLDTENLTMWRAAGLPITEDGVLKHGDDAANANGAVYLPSDREDSVACSLIWIVLRVMNFVAQGAAQASPIQTRISQWNQLRRQLEEWFDNLPFTFQPYATMSTSPQTDLDQGEEHKNKFVRLFFSVPMCAAALQLYHFAQIVLLPNQPVDERDNSNLAKRIQMMRNVSEASDYHSRQICGIALGKPPPAVSRQMVHSLYLAGLCFEENEDRKVVLELLQNIEKETGSSTAQRVRDLREQWGWQGEVIEIME</sequence>
<accession>A0AAV9NSX6</accession>
<evidence type="ECO:0000313" key="9">
    <source>
        <dbReference type="Proteomes" id="UP001358417"/>
    </source>
</evidence>
<protein>
    <recommendedName>
        <fullName evidence="7">Zn(2)-C6 fungal-type domain-containing protein</fullName>
    </recommendedName>
</protein>
<evidence type="ECO:0000256" key="1">
    <source>
        <dbReference type="ARBA" id="ARBA00004123"/>
    </source>
</evidence>
<dbReference type="GO" id="GO:0005634">
    <property type="term" value="C:nucleus"/>
    <property type="evidence" value="ECO:0007669"/>
    <property type="project" value="UniProtKB-SubCell"/>
</dbReference>
<keyword evidence="5" id="KW-0539">Nucleus</keyword>